<accession>A0A6M3JHZ0</accession>
<evidence type="ECO:0000313" key="2">
    <source>
        <dbReference type="EMBL" id="QJA91348.1"/>
    </source>
</evidence>
<proteinExistence type="predicted"/>
<evidence type="ECO:0000313" key="1">
    <source>
        <dbReference type="EMBL" id="QJA69789.1"/>
    </source>
</evidence>
<gene>
    <name evidence="1" type="ORF">MM415A04292_0005</name>
    <name evidence="2" type="ORF">MM415B03384_0004</name>
</gene>
<name>A0A6M3JHZ0_9ZZZZ</name>
<dbReference type="AlphaFoldDB" id="A0A6M3JHZ0"/>
<organism evidence="1">
    <name type="scientific">viral metagenome</name>
    <dbReference type="NCBI Taxonomy" id="1070528"/>
    <lineage>
        <taxon>unclassified sequences</taxon>
        <taxon>metagenomes</taxon>
        <taxon>organismal metagenomes</taxon>
    </lineage>
</organism>
<dbReference type="EMBL" id="MT142981">
    <property type="protein sequence ID" value="QJA91348.1"/>
    <property type="molecule type" value="Genomic_DNA"/>
</dbReference>
<reference evidence="1" key="1">
    <citation type="submission" date="2020-03" db="EMBL/GenBank/DDBJ databases">
        <title>The deep terrestrial virosphere.</title>
        <authorList>
            <person name="Holmfeldt K."/>
            <person name="Nilsson E."/>
            <person name="Simone D."/>
            <person name="Lopez-Fernandez M."/>
            <person name="Wu X."/>
            <person name="de Brujin I."/>
            <person name="Lundin D."/>
            <person name="Andersson A."/>
            <person name="Bertilsson S."/>
            <person name="Dopson M."/>
        </authorList>
    </citation>
    <scope>NUCLEOTIDE SEQUENCE</scope>
    <source>
        <strain evidence="1">MM415A04292</strain>
        <strain evidence="2">MM415B03384</strain>
    </source>
</reference>
<sequence>MEESTPKYRTRVNVSTSVKGIKTWDCTVEEVSDNIPSTQREIVLAASDALAAELDKRYPPQVV</sequence>
<dbReference type="EMBL" id="MT141736">
    <property type="protein sequence ID" value="QJA69789.1"/>
    <property type="molecule type" value="Genomic_DNA"/>
</dbReference>
<protein>
    <submittedName>
        <fullName evidence="1">Uncharacterized protein</fullName>
    </submittedName>
</protein>